<feature type="compositionally biased region" description="Basic and acidic residues" evidence="1">
    <location>
        <begin position="12"/>
        <end position="26"/>
    </location>
</feature>
<evidence type="ECO:0000313" key="4">
    <source>
        <dbReference type="Proteomes" id="UP000053405"/>
    </source>
</evidence>
<dbReference type="Proteomes" id="UP000053405">
    <property type="component" value="Unassembled WGS sequence"/>
</dbReference>
<evidence type="ECO:0000256" key="1">
    <source>
        <dbReference type="SAM" id="MobiDB-lite"/>
    </source>
</evidence>
<feature type="transmembrane region" description="Helical" evidence="2">
    <location>
        <begin position="38"/>
        <end position="60"/>
    </location>
</feature>
<dbReference type="AlphaFoldDB" id="L7LD19"/>
<protein>
    <recommendedName>
        <fullName evidence="5">DUF4878 domain-containing protein</fullName>
    </recommendedName>
</protein>
<dbReference type="RefSeq" id="WP_005944310.1">
    <property type="nucleotide sequence ID" value="NZ_ATVK01000034.1"/>
</dbReference>
<feature type="region of interest" description="Disordered" evidence="1">
    <location>
        <begin position="1"/>
        <end position="31"/>
    </location>
</feature>
<organism evidence="3 4">
    <name type="scientific">Gordonia hirsuta DSM 44140 = NBRC 16056</name>
    <dbReference type="NCBI Taxonomy" id="1121927"/>
    <lineage>
        <taxon>Bacteria</taxon>
        <taxon>Bacillati</taxon>
        <taxon>Actinomycetota</taxon>
        <taxon>Actinomycetes</taxon>
        <taxon>Mycobacteriales</taxon>
        <taxon>Gordoniaceae</taxon>
        <taxon>Gordonia</taxon>
    </lineage>
</organism>
<keyword evidence="2" id="KW-0472">Membrane</keyword>
<evidence type="ECO:0000313" key="3">
    <source>
        <dbReference type="EMBL" id="GAC59005.1"/>
    </source>
</evidence>
<evidence type="ECO:0008006" key="5">
    <source>
        <dbReference type="Google" id="ProtNLM"/>
    </source>
</evidence>
<keyword evidence="2" id="KW-0812">Transmembrane</keyword>
<proteinExistence type="predicted"/>
<dbReference type="EMBL" id="BANT01000067">
    <property type="protein sequence ID" value="GAC59005.1"/>
    <property type="molecule type" value="Genomic_DNA"/>
</dbReference>
<accession>L7LD19</accession>
<gene>
    <name evidence="3" type="ORF">GOHSU_67_00070</name>
</gene>
<reference evidence="3 4" key="1">
    <citation type="submission" date="2012-12" db="EMBL/GenBank/DDBJ databases">
        <title>Whole genome shotgun sequence of Gordonia hirsuta NBRC 16056.</title>
        <authorList>
            <person name="Isaki-Nakamura S."/>
            <person name="Hosoyama A."/>
            <person name="Tsuchikane K."/>
            <person name="Katsumata H."/>
            <person name="Baba S."/>
            <person name="Yamazaki S."/>
            <person name="Fujita N."/>
        </authorList>
    </citation>
    <scope>NUCLEOTIDE SEQUENCE [LARGE SCALE GENOMIC DNA]</scope>
    <source>
        <strain evidence="3 4">NBRC 16056</strain>
    </source>
</reference>
<comment type="caution">
    <text evidence="3">The sequence shown here is derived from an EMBL/GenBank/DDBJ whole genome shotgun (WGS) entry which is preliminary data.</text>
</comment>
<keyword evidence="2" id="KW-1133">Transmembrane helix</keyword>
<dbReference type="STRING" id="1121927.GOHSU_67_00070"/>
<sequence>MSTQTPGGADFPDDRPDEEYPQKFAEEFGDDEPDRSRWPFLIALGVVGVLVAIVVGVAVFSPPDERLNDSTLVQYAVNDAYTARNSLNYEQYRNAQCTANLQAADFPTAAEFVEENRKVREEQGQIVIPSMDVDMQGDTARVVVHWHRERAENDKQTTTVTVVRQGDEWKVC</sequence>
<name>L7LD19_9ACTN</name>
<keyword evidence="4" id="KW-1185">Reference proteome</keyword>
<dbReference type="eggNOG" id="ENOG5033VMK">
    <property type="taxonomic scope" value="Bacteria"/>
</dbReference>
<evidence type="ECO:0000256" key="2">
    <source>
        <dbReference type="SAM" id="Phobius"/>
    </source>
</evidence>